<dbReference type="Proteomes" id="UP000515125">
    <property type="component" value="Unplaced"/>
</dbReference>
<proteinExistence type="predicted"/>
<feature type="transmembrane region" description="Helical" evidence="2">
    <location>
        <begin position="232"/>
        <end position="260"/>
    </location>
</feature>
<gene>
    <name evidence="4" type="primary">LOC34624014</name>
</gene>
<accession>A0A6P6RTA7</accession>
<dbReference type="RefSeq" id="XP_026191056.1">
    <property type="nucleotide sequence ID" value="XM_026335271.1"/>
</dbReference>
<feature type="transmembrane region" description="Helical" evidence="2">
    <location>
        <begin position="166"/>
        <end position="184"/>
    </location>
</feature>
<name>A0A6P6RTA7_9EIME</name>
<evidence type="ECO:0000313" key="3">
    <source>
        <dbReference type="Proteomes" id="UP000515125"/>
    </source>
</evidence>
<organism evidence="3 4">
    <name type="scientific">Cyclospora cayetanensis</name>
    <dbReference type="NCBI Taxonomy" id="88456"/>
    <lineage>
        <taxon>Eukaryota</taxon>
        <taxon>Sar</taxon>
        <taxon>Alveolata</taxon>
        <taxon>Apicomplexa</taxon>
        <taxon>Conoidasida</taxon>
        <taxon>Coccidia</taxon>
        <taxon>Eucoccidiorida</taxon>
        <taxon>Eimeriorina</taxon>
        <taxon>Eimeriidae</taxon>
        <taxon>Cyclospora</taxon>
    </lineage>
</organism>
<feature type="transmembrane region" description="Helical" evidence="2">
    <location>
        <begin position="135"/>
        <end position="160"/>
    </location>
</feature>
<keyword evidence="2" id="KW-0472">Membrane</keyword>
<protein>
    <submittedName>
        <fullName evidence="4">Uncharacterized protein LOC34624014</fullName>
    </submittedName>
</protein>
<feature type="region of interest" description="Disordered" evidence="1">
    <location>
        <begin position="1"/>
        <end position="60"/>
    </location>
</feature>
<keyword evidence="2" id="KW-1133">Transmembrane helix</keyword>
<evidence type="ECO:0000256" key="1">
    <source>
        <dbReference type="SAM" id="MobiDB-lite"/>
    </source>
</evidence>
<keyword evidence="3" id="KW-1185">Reference proteome</keyword>
<evidence type="ECO:0000313" key="4">
    <source>
        <dbReference type="RefSeq" id="XP_026191056.1"/>
    </source>
</evidence>
<dbReference type="GeneID" id="34624014"/>
<feature type="transmembrane region" description="Helical" evidence="2">
    <location>
        <begin position="196"/>
        <end position="226"/>
    </location>
</feature>
<sequence length="273" mass="28642">MNTSSARDSTEPRLAGRLEGGSPLQHHGGDNSGGSEASATAAAPPRPEGTTAAAENPLVVPAAALPSASSKKELCETEPSSKMPDAQKLSEAPYLGFLRRGEHHERWAWLAAVTAEKTQQLLQDLQQQLVQHPSFLAAIPSLIIASVPFMGLLCVLAASLLPLCGFMPLALGVYLLWGWLGDVLQGRGGHSQGVRIAAICAVLLFPMLLLPAAGFFAAGGLLLMLLLPLLCFVLPLGIICFLPVAAVATALLLALSLVAFRGERYNRVVDKAA</sequence>
<dbReference type="AlphaFoldDB" id="A0A6P6RTA7"/>
<keyword evidence="2" id="KW-0812">Transmembrane</keyword>
<evidence type="ECO:0000256" key="2">
    <source>
        <dbReference type="SAM" id="Phobius"/>
    </source>
</evidence>
<feature type="compositionally biased region" description="Low complexity" evidence="1">
    <location>
        <begin position="33"/>
        <end position="43"/>
    </location>
</feature>
<reference evidence="4" key="1">
    <citation type="submission" date="2025-08" db="UniProtKB">
        <authorList>
            <consortium name="RefSeq"/>
        </authorList>
    </citation>
    <scope>IDENTIFICATION</scope>
</reference>